<feature type="compositionally biased region" description="Basic and acidic residues" evidence="1">
    <location>
        <begin position="13"/>
        <end position="22"/>
    </location>
</feature>
<dbReference type="Proteomes" id="UP000186817">
    <property type="component" value="Unassembled WGS sequence"/>
</dbReference>
<feature type="compositionally biased region" description="Basic residues" evidence="1">
    <location>
        <begin position="293"/>
        <end position="304"/>
    </location>
</feature>
<name>A0A1Q9EWD3_SYMMI</name>
<dbReference type="GO" id="GO:0000027">
    <property type="term" value="P:ribosomal large subunit assembly"/>
    <property type="evidence" value="ECO:0007669"/>
    <property type="project" value="TreeGrafter"/>
</dbReference>
<evidence type="ECO:0000313" key="4">
    <source>
        <dbReference type="Proteomes" id="UP000186817"/>
    </source>
</evidence>
<gene>
    <name evidence="3" type="primary">ppan</name>
    <name evidence="3" type="ORF">AK812_SmicGene4555</name>
</gene>
<dbReference type="GO" id="GO:0030687">
    <property type="term" value="C:preribosome, large subunit precursor"/>
    <property type="evidence" value="ECO:0007669"/>
    <property type="project" value="TreeGrafter"/>
</dbReference>
<accession>A0A1Q9EWD3</accession>
<dbReference type="InterPro" id="IPR007109">
    <property type="entry name" value="Brix"/>
</dbReference>
<feature type="region of interest" description="Disordered" evidence="1">
    <location>
        <begin position="275"/>
        <end position="324"/>
    </location>
</feature>
<protein>
    <submittedName>
        <fullName evidence="3">Protein Peter pan</fullName>
    </submittedName>
</protein>
<dbReference type="PANTHER" id="PTHR12661:SF5">
    <property type="entry name" value="SUPPRESSOR OF SWI4 1 HOMOLOG"/>
    <property type="match status" value="1"/>
</dbReference>
<evidence type="ECO:0000256" key="1">
    <source>
        <dbReference type="SAM" id="MobiDB-lite"/>
    </source>
</evidence>
<keyword evidence="4" id="KW-1185">Reference proteome</keyword>
<dbReference type="GO" id="GO:0019843">
    <property type="term" value="F:rRNA binding"/>
    <property type="evidence" value="ECO:0007669"/>
    <property type="project" value="InterPro"/>
</dbReference>
<feature type="compositionally biased region" description="Basic residues" evidence="1">
    <location>
        <begin position="1"/>
        <end position="12"/>
    </location>
</feature>
<comment type="caution">
    <text evidence="3">The sequence shown here is derived from an EMBL/GenBank/DDBJ whole genome shotgun (WGS) entry which is preliminary data.</text>
</comment>
<dbReference type="OrthoDB" id="10261452at2759"/>
<feature type="region of interest" description="Disordered" evidence="1">
    <location>
        <begin position="207"/>
        <end position="226"/>
    </location>
</feature>
<evidence type="ECO:0000313" key="3">
    <source>
        <dbReference type="EMBL" id="OLQ11673.1"/>
    </source>
</evidence>
<dbReference type="PANTHER" id="PTHR12661">
    <property type="entry name" value="PETER PAN-RELATED"/>
    <property type="match status" value="1"/>
</dbReference>
<dbReference type="Pfam" id="PF04427">
    <property type="entry name" value="Brix"/>
    <property type="match status" value="1"/>
</dbReference>
<dbReference type="SMART" id="SM00879">
    <property type="entry name" value="Brix"/>
    <property type="match status" value="1"/>
</dbReference>
<evidence type="ECO:0000259" key="2">
    <source>
        <dbReference type="PROSITE" id="PS50833"/>
    </source>
</evidence>
<feature type="region of interest" description="Disordered" evidence="1">
    <location>
        <begin position="1"/>
        <end position="22"/>
    </location>
</feature>
<dbReference type="GO" id="GO:0006364">
    <property type="term" value="P:rRNA processing"/>
    <property type="evidence" value="ECO:0007669"/>
    <property type="project" value="InterPro"/>
</dbReference>
<sequence length="324" mass="36728">MPRQGRRRKKTRTGKEADVGEREKKLTPRCFVIKRGDVGDRIKDLVQDFRMVMMPNSAKALKESKINRIEDFIAVASHFNVSHLIIFTATKAATYMKLARLPQGPTLTFRVDSFTLAREVKERKLIAEMLRGAFPAIDVPTFNQAECRRAALFHYDRESDCILFRHFVVSRKQAGLERGVSKLTKFNRLPNLSRKGDIADYVLGGGGAASESEMEEGEEVPTTSGNRVAVRLAEAGPRMKLLLVKAEEGVCTGGVMYHRFLTKTPSQQQVLQERARQRQKLKERNARLEAKAKAAKSKAKKRKRDSKEDDDDDEPPAQYDDFDD</sequence>
<reference evidence="3 4" key="1">
    <citation type="submission" date="2016-02" db="EMBL/GenBank/DDBJ databases">
        <title>Genome analysis of coral dinoflagellate symbionts highlights evolutionary adaptations to a symbiotic lifestyle.</title>
        <authorList>
            <person name="Aranda M."/>
            <person name="Li Y."/>
            <person name="Liew Y.J."/>
            <person name="Baumgarten S."/>
            <person name="Simakov O."/>
            <person name="Wilson M."/>
            <person name="Piel J."/>
            <person name="Ashoor H."/>
            <person name="Bougouffa S."/>
            <person name="Bajic V.B."/>
            <person name="Ryu T."/>
            <person name="Ravasi T."/>
            <person name="Bayer T."/>
            <person name="Micklem G."/>
            <person name="Kim H."/>
            <person name="Bhak J."/>
            <person name="Lajeunesse T.C."/>
            <person name="Voolstra C.R."/>
        </authorList>
    </citation>
    <scope>NUCLEOTIDE SEQUENCE [LARGE SCALE GENOMIC DNA]</scope>
    <source>
        <strain evidence="3 4">CCMP2467</strain>
    </source>
</reference>
<dbReference type="PROSITE" id="PS50833">
    <property type="entry name" value="BRIX"/>
    <property type="match status" value="1"/>
</dbReference>
<feature type="domain" description="Brix" evidence="2">
    <location>
        <begin position="28"/>
        <end position="252"/>
    </location>
</feature>
<feature type="compositionally biased region" description="Acidic residues" evidence="1">
    <location>
        <begin position="308"/>
        <end position="324"/>
    </location>
</feature>
<feature type="compositionally biased region" description="Basic and acidic residues" evidence="1">
    <location>
        <begin position="275"/>
        <end position="292"/>
    </location>
</feature>
<dbReference type="AlphaFoldDB" id="A0A1Q9EWD3"/>
<organism evidence="3 4">
    <name type="scientific">Symbiodinium microadriaticum</name>
    <name type="common">Dinoflagellate</name>
    <name type="synonym">Zooxanthella microadriatica</name>
    <dbReference type="NCBI Taxonomy" id="2951"/>
    <lineage>
        <taxon>Eukaryota</taxon>
        <taxon>Sar</taxon>
        <taxon>Alveolata</taxon>
        <taxon>Dinophyceae</taxon>
        <taxon>Suessiales</taxon>
        <taxon>Symbiodiniaceae</taxon>
        <taxon>Symbiodinium</taxon>
    </lineage>
</organism>
<dbReference type="EMBL" id="LSRX01000056">
    <property type="protein sequence ID" value="OLQ11673.1"/>
    <property type="molecule type" value="Genomic_DNA"/>
</dbReference>
<dbReference type="OMA" id="KDYTVMT"/>
<dbReference type="InterPro" id="IPR045112">
    <property type="entry name" value="PPAN-like"/>
</dbReference>
<proteinExistence type="predicted"/>